<dbReference type="InterPro" id="IPR036236">
    <property type="entry name" value="Znf_C2H2_sf"/>
</dbReference>
<keyword evidence="8" id="KW-0238">DNA-binding</keyword>
<keyword evidence="15" id="KW-1185">Reference proteome</keyword>
<evidence type="ECO:0000259" key="13">
    <source>
        <dbReference type="PROSITE" id="PS50157"/>
    </source>
</evidence>
<dbReference type="GO" id="GO:0003700">
    <property type="term" value="F:DNA-binding transcription factor activity"/>
    <property type="evidence" value="ECO:0007669"/>
    <property type="project" value="TreeGrafter"/>
</dbReference>
<feature type="domain" description="C2H2-type" evidence="13">
    <location>
        <begin position="60"/>
        <end position="87"/>
    </location>
</feature>
<reference evidence="14" key="1">
    <citation type="submission" date="2021-01" db="UniProtKB">
        <authorList>
            <consortium name="EnsemblMetazoa"/>
        </authorList>
    </citation>
    <scope>IDENTIFICATION</scope>
</reference>
<evidence type="ECO:0000256" key="8">
    <source>
        <dbReference type="ARBA" id="ARBA00023125"/>
    </source>
</evidence>
<evidence type="ECO:0000256" key="10">
    <source>
        <dbReference type="ARBA" id="ARBA00023242"/>
    </source>
</evidence>
<dbReference type="PROSITE" id="PS50157">
    <property type="entry name" value="ZINC_FINGER_C2H2_2"/>
    <property type="match status" value="3"/>
</dbReference>
<dbReference type="RefSeq" id="XP_022671065.1">
    <property type="nucleotide sequence ID" value="XM_022815330.1"/>
</dbReference>
<accession>A0A7M7KV33</accession>
<dbReference type="GO" id="GO:0006357">
    <property type="term" value="P:regulation of transcription by RNA polymerase II"/>
    <property type="evidence" value="ECO:0007669"/>
    <property type="project" value="TreeGrafter"/>
</dbReference>
<keyword evidence="4" id="KW-0677">Repeat</keyword>
<dbReference type="Pfam" id="PF00096">
    <property type="entry name" value="zf-C2H2"/>
    <property type="match status" value="1"/>
</dbReference>
<keyword evidence="10" id="KW-0539">Nucleus</keyword>
<dbReference type="FunFam" id="3.30.160.60:FF:000882">
    <property type="entry name" value="Predicted gene, 21060"/>
    <property type="match status" value="1"/>
</dbReference>
<dbReference type="Gene3D" id="3.30.160.60">
    <property type="entry name" value="Classic Zinc Finger"/>
    <property type="match status" value="3"/>
</dbReference>
<feature type="domain" description="C2H2-type" evidence="13">
    <location>
        <begin position="88"/>
        <end position="115"/>
    </location>
</feature>
<dbReference type="PANTHER" id="PTHR24404:SF114">
    <property type="entry name" value="KLUMPFUSS, ISOFORM B-RELATED"/>
    <property type="match status" value="1"/>
</dbReference>
<dbReference type="OrthoDB" id="6474440at2759"/>
<dbReference type="SUPFAM" id="SSF57667">
    <property type="entry name" value="beta-beta-alpha zinc fingers"/>
    <property type="match status" value="2"/>
</dbReference>
<dbReference type="InParanoid" id="A0A7M7KV33"/>
<evidence type="ECO:0000256" key="9">
    <source>
        <dbReference type="ARBA" id="ARBA00023163"/>
    </source>
</evidence>
<protein>
    <recommendedName>
        <fullName evidence="13">C2H2-type domain-containing protein</fullName>
    </recommendedName>
</protein>
<keyword evidence="6" id="KW-0862">Zinc</keyword>
<evidence type="ECO:0000256" key="12">
    <source>
        <dbReference type="SAM" id="MobiDB-lite"/>
    </source>
</evidence>
<evidence type="ECO:0000256" key="7">
    <source>
        <dbReference type="ARBA" id="ARBA00023015"/>
    </source>
</evidence>
<dbReference type="FunFam" id="3.30.160.60:FF:001156">
    <property type="entry name" value="Zinc finger protein 407"/>
    <property type="match status" value="1"/>
</dbReference>
<dbReference type="Proteomes" id="UP000594260">
    <property type="component" value="Unplaced"/>
</dbReference>
<dbReference type="FunFam" id="3.30.160.60:FF:000446">
    <property type="entry name" value="Zinc finger protein"/>
    <property type="match status" value="1"/>
</dbReference>
<feature type="region of interest" description="Disordered" evidence="12">
    <location>
        <begin position="313"/>
        <end position="384"/>
    </location>
</feature>
<evidence type="ECO:0000256" key="2">
    <source>
        <dbReference type="ARBA" id="ARBA00006991"/>
    </source>
</evidence>
<proteinExistence type="inferred from homology"/>
<dbReference type="GeneID" id="111254463"/>
<evidence type="ECO:0000256" key="3">
    <source>
        <dbReference type="ARBA" id="ARBA00022723"/>
    </source>
</evidence>
<keyword evidence="7" id="KW-0805">Transcription regulation</keyword>
<evidence type="ECO:0000256" key="6">
    <source>
        <dbReference type="ARBA" id="ARBA00022833"/>
    </source>
</evidence>
<dbReference type="GO" id="GO:0008270">
    <property type="term" value="F:zinc ion binding"/>
    <property type="evidence" value="ECO:0007669"/>
    <property type="project" value="UniProtKB-KW"/>
</dbReference>
<organism evidence="14 15">
    <name type="scientific">Varroa destructor</name>
    <name type="common">Honeybee mite</name>
    <dbReference type="NCBI Taxonomy" id="109461"/>
    <lineage>
        <taxon>Eukaryota</taxon>
        <taxon>Metazoa</taxon>
        <taxon>Ecdysozoa</taxon>
        <taxon>Arthropoda</taxon>
        <taxon>Chelicerata</taxon>
        <taxon>Arachnida</taxon>
        <taxon>Acari</taxon>
        <taxon>Parasitiformes</taxon>
        <taxon>Mesostigmata</taxon>
        <taxon>Gamasina</taxon>
        <taxon>Dermanyssoidea</taxon>
        <taxon>Varroidae</taxon>
        <taxon>Varroa</taxon>
    </lineage>
</organism>
<comment type="subcellular location">
    <subcellularLocation>
        <location evidence="1">Nucleus</location>
    </subcellularLocation>
</comment>
<keyword evidence="3" id="KW-0479">Metal-binding</keyword>
<evidence type="ECO:0000256" key="5">
    <source>
        <dbReference type="ARBA" id="ARBA00022771"/>
    </source>
</evidence>
<dbReference type="InterPro" id="IPR013087">
    <property type="entry name" value="Znf_C2H2_type"/>
</dbReference>
<dbReference type="PROSITE" id="PS00028">
    <property type="entry name" value="ZINC_FINGER_C2H2_1"/>
    <property type="match status" value="1"/>
</dbReference>
<dbReference type="RefSeq" id="XP_022671067.1">
    <property type="nucleotide sequence ID" value="XM_022815332.1"/>
</dbReference>
<dbReference type="AlphaFoldDB" id="A0A7M7KV33"/>
<feature type="compositionally biased region" description="Basic and acidic residues" evidence="12">
    <location>
        <begin position="373"/>
        <end position="384"/>
    </location>
</feature>
<dbReference type="Pfam" id="PF13909">
    <property type="entry name" value="zf-H2C2_5"/>
    <property type="match status" value="1"/>
</dbReference>
<dbReference type="KEGG" id="vde:111254463"/>
<sequence>MRSNFFSITCLTDNSGDGGGACDEGPTQQLQQQLIALIPRKRRPKGTGPRALKNTGKSLYKCEQCDYTTSWPSWLRTHQRVHTGERPFACHLCSYTSSQSSNLQQHLKRHSDERPYKCDLCEYSCKRGHQLTTHRRTHFARDLRHLMSLHGVLPSSTSLTVNNFASLTQLNSSDGSEPPPSSLLDYGLPLSLIDVDLAASATRNLISSSSAPTASSVATPTFATAPDLTSRGATILTSTSSASPVSSATVTPASTTCTIAIGPPSPQLSFLAGGPSELTVTNAESQAPSRLPRYSDCIPWMASISSGSLLGMKSMPSMASPRVSDESAPFAEDTDQDPDQDQDQASQSRSDSDESDSESPGTLHIDEPTPADRSCDSIQAREHL</sequence>
<dbReference type="InterPro" id="IPR050589">
    <property type="entry name" value="Ikaros_C2H2-ZF"/>
</dbReference>
<feature type="domain" description="C2H2-type" evidence="13">
    <location>
        <begin position="116"/>
        <end position="143"/>
    </location>
</feature>
<dbReference type="GO" id="GO:0005634">
    <property type="term" value="C:nucleus"/>
    <property type="evidence" value="ECO:0007669"/>
    <property type="project" value="UniProtKB-SubCell"/>
</dbReference>
<dbReference type="EnsemblMetazoa" id="XM_022815330">
    <property type="protein sequence ID" value="XP_022671065"/>
    <property type="gene ID" value="LOC111254463"/>
</dbReference>
<dbReference type="PANTHER" id="PTHR24404">
    <property type="entry name" value="ZINC FINGER PROTEIN"/>
    <property type="match status" value="1"/>
</dbReference>
<keyword evidence="5 11" id="KW-0863">Zinc-finger</keyword>
<dbReference type="SMART" id="SM00355">
    <property type="entry name" value="ZnF_C2H2"/>
    <property type="match status" value="3"/>
</dbReference>
<dbReference type="GO" id="GO:0000978">
    <property type="term" value="F:RNA polymerase II cis-regulatory region sequence-specific DNA binding"/>
    <property type="evidence" value="ECO:0007669"/>
    <property type="project" value="TreeGrafter"/>
</dbReference>
<evidence type="ECO:0000313" key="15">
    <source>
        <dbReference type="Proteomes" id="UP000594260"/>
    </source>
</evidence>
<dbReference type="EnsemblMetazoa" id="XM_022815332">
    <property type="protein sequence ID" value="XP_022671067"/>
    <property type="gene ID" value="LOC111254463"/>
</dbReference>
<evidence type="ECO:0000256" key="4">
    <source>
        <dbReference type="ARBA" id="ARBA00022737"/>
    </source>
</evidence>
<name>A0A7M7KV33_VARDE</name>
<feature type="compositionally biased region" description="Acidic residues" evidence="12">
    <location>
        <begin position="332"/>
        <end position="342"/>
    </location>
</feature>
<evidence type="ECO:0000256" key="1">
    <source>
        <dbReference type="ARBA" id="ARBA00004123"/>
    </source>
</evidence>
<evidence type="ECO:0000256" key="11">
    <source>
        <dbReference type="PROSITE-ProRule" id="PRU00042"/>
    </source>
</evidence>
<keyword evidence="9" id="KW-0804">Transcription</keyword>
<comment type="similarity">
    <text evidence="2">Belongs to the krueppel C2H2-type zinc-finger protein family.</text>
</comment>
<evidence type="ECO:0000313" key="14">
    <source>
        <dbReference type="EnsemblMetazoa" id="XP_022671065"/>
    </source>
</evidence>